<evidence type="ECO:0000313" key="2">
    <source>
        <dbReference type="EMBL" id="GMT31330.1"/>
    </source>
</evidence>
<keyword evidence="3" id="KW-1185">Reference proteome</keyword>
<accession>A0AAV5WL90</accession>
<organism evidence="2 3">
    <name type="scientific">Pristionchus fissidentatus</name>
    <dbReference type="NCBI Taxonomy" id="1538716"/>
    <lineage>
        <taxon>Eukaryota</taxon>
        <taxon>Metazoa</taxon>
        <taxon>Ecdysozoa</taxon>
        <taxon>Nematoda</taxon>
        <taxon>Chromadorea</taxon>
        <taxon>Rhabditida</taxon>
        <taxon>Rhabditina</taxon>
        <taxon>Diplogasteromorpha</taxon>
        <taxon>Diplogasteroidea</taxon>
        <taxon>Neodiplogasteridae</taxon>
        <taxon>Pristionchus</taxon>
    </lineage>
</organism>
<dbReference type="EMBL" id="BTSY01000006">
    <property type="protein sequence ID" value="GMT31330.1"/>
    <property type="molecule type" value="Genomic_DNA"/>
</dbReference>
<feature type="region of interest" description="Disordered" evidence="1">
    <location>
        <begin position="126"/>
        <end position="178"/>
    </location>
</feature>
<feature type="compositionally biased region" description="Low complexity" evidence="1">
    <location>
        <begin position="283"/>
        <end position="300"/>
    </location>
</feature>
<feature type="non-terminal residue" evidence="2">
    <location>
        <position position="1"/>
    </location>
</feature>
<comment type="caution">
    <text evidence="2">The sequence shown here is derived from an EMBL/GenBank/DDBJ whole genome shotgun (WGS) entry which is preliminary data.</text>
</comment>
<feature type="compositionally biased region" description="Polar residues" evidence="1">
    <location>
        <begin position="158"/>
        <end position="178"/>
    </location>
</feature>
<proteinExistence type="predicted"/>
<name>A0AAV5WL90_9BILA</name>
<reference evidence="2" key="1">
    <citation type="submission" date="2023-10" db="EMBL/GenBank/DDBJ databases">
        <title>Genome assembly of Pristionchus species.</title>
        <authorList>
            <person name="Yoshida K."/>
            <person name="Sommer R.J."/>
        </authorList>
    </citation>
    <scope>NUCLEOTIDE SEQUENCE</scope>
    <source>
        <strain evidence="2">RS5133</strain>
    </source>
</reference>
<feature type="region of interest" description="Disordered" evidence="1">
    <location>
        <begin position="202"/>
        <end position="300"/>
    </location>
</feature>
<feature type="compositionally biased region" description="Polar residues" evidence="1">
    <location>
        <begin position="234"/>
        <end position="246"/>
    </location>
</feature>
<feature type="compositionally biased region" description="Low complexity" evidence="1">
    <location>
        <begin position="135"/>
        <end position="150"/>
    </location>
</feature>
<dbReference type="Proteomes" id="UP001432322">
    <property type="component" value="Unassembled WGS sequence"/>
</dbReference>
<gene>
    <name evidence="2" type="ORF">PFISCL1PPCAC_22627</name>
</gene>
<evidence type="ECO:0000256" key="1">
    <source>
        <dbReference type="SAM" id="MobiDB-lite"/>
    </source>
</evidence>
<dbReference type="AlphaFoldDB" id="A0AAV5WL90"/>
<evidence type="ECO:0000313" key="3">
    <source>
        <dbReference type="Proteomes" id="UP001432322"/>
    </source>
</evidence>
<feature type="non-terminal residue" evidence="2">
    <location>
        <position position="300"/>
    </location>
</feature>
<sequence length="300" mass="31702">YDPINEMESIEEWRKKAYTFTSEDRLGNVMSRTFELIKSVIKDGINSPDVEYNLRSANMERKLVMNFDLNKSQPLRDFLYGLCKTFGQTVSALIKKEQASGGRVARGSTVMPMPIPLIIKQEPMEAAEARAVTTPADPASAGPASCSPPAAACPPDPTVTNLPAASVGQRTTQGSAVRTTRAIVVKQEPHEAPQLEAPAILANNCPSPASSGPTPASSPPTLTRFSPAPASPGQRRTPQSSGSNTMPAWLGYGAVTSTTPMNRKRKLAMLQMPQPSTERPPTAAGDGRAGESSAAAAAAA</sequence>
<feature type="compositionally biased region" description="Low complexity" evidence="1">
    <location>
        <begin position="206"/>
        <end position="221"/>
    </location>
</feature>
<protein>
    <submittedName>
        <fullName evidence="2">Uncharacterized protein</fullName>
    </submittedName>
</protein>